<protein>
    <submittedName>
        <fullName evidence="3">Proton-coupled amino acid transporter 3-like</fullName>
    </submittedName>
</protein>
<dbReference type="KEGG" id="foc:127751915"/>
<gene>
    <name evidence="3" type="primary">LOC127751915</name>
</gene>
<evidence type="ECO:0000313" key="3">
    <source>
        <dbReference type="RefSeq" id="XP_052132158.1"/>
    </source>
</evidence>
<reference evidence="3" key="1">
    <citation type="journal article" date="2018" name="Proc. Natl. Acad. Sci. U.S.A.">
        <title>Phylogenomics and the evolution of hemipteroid insects.</title>
        <authorList>
            <person name="Johnson K.P."/>
            <person name="Dietrich C.H."/>
            <person name="Friedrich F."/>
            <person name="Beutel R.G."/>
            <person name="Wipfler B."/>
            <person name="Peters R.S."/>
            <person name="Allen J.M."/>
            <person name="Petersen M."/>
            <person name="Donath A."/>
            <person name="Walden K.K."/>
            <person name="Kozlov A.M."/>
            <person name="Podsiadlowski L."/>
            <person name="Mayer C."/>
            <person name="Meusemann K."/>
            <person name="Vasilikopoulos A."/>
            <person name="Waterhouse R.M."/>
            <person name="Cameron S.L."/>
            <person name="Weirauch C."/>
            <person name="Swanson D.R."/>
            <person name="Percy D.M."/>
            <person name="Hardy N.B."/>
            <person name="Terry I."/>
            <person name="Liu S."/>
            <person name="Zhou X."/>
            <person name="Misof B."/>
            <person name="Robertson H.M."/>
            <person name="Yoshizawa K."/>
        </authorList>
    </citation>
    <scope>NUCLEOTIDE SEQUENCE</scope>
    <source>
        <tissue evidence="3">Whole organism</tissue>
    </source>
</reference>
<feature type="compositionally biased region" description="Polar residues" evidence="1">
    <location>
        <begin position="9"/>
        <end position="18"/>
    </location>
</feature>
<organism evidence="2 3">
    <name type="scientific">Frankliniella occidentalis</name>
    <name type="common">Western flower thrips</name>
    <name type="synonym">Euthrips occidentalis</name>
    <dbReference type="NCBI Taxonomy" id="133901"/>
    <lineage>
        <taxon>Eukaryota</taxon>
        <taxon>Metazoa</taxon>
        <taxon>Ecdysozoa</taxon>
        <taxon>Arthropoda</taxon>
        <taxon>Hexapoda</taxon>
        <taxon>Insecta</taxon>
        <taxon>Pterygota</taxon>
        <taxon>Neoptera</taxon>
        <taxon>Paraneoptera</taxon>
        <taxon>Thysanoptera</taxon>
        <taxon>Terebrantia</taxon>
        <taxon>Thripoidea</taxon>
        <taxon>Thripidae</taxon>
        <taxon>Frankliniella</taxon>
    </lineage>
</organism>
<dbReference type="Proteomes" id="UP000504606">
    <property type="component" value="Unplaced"/>
</dbReference>
<feature type="non-terminal residue" evidence="3">
    <location>
        <position position="98"/>
    </location>
</feature>
<feature type="region of interest" description="Disordered" evidence="1">
    <location>
        <begin position="1"/>
        <end position="57"/>
    </location>
</feature>
<dbReference type="OrthoDB" id="1684102at2759"/>
<evidence type="ECO:0000256" key="1">
    <source>
        <dbReference type="SAM" id="MobiDB-lite"/>
    </source>
</evidence>
<accession>A0A9C6XAG5</accession>
<dbReference type="GeneID" id="127751915"/>
<feature type="compositionally biased region" description="Basic and acidic residues" evidence="1">
    <location>
        <begin position="43"/>
        <end position="52"/>
    </location>
</feature>
<keyword evidence="2" id="KW-1185">Reference proteome</keyword>
<evidence type="ECO:0000313" key="2">
    <source>
        <dbReference type="Proteomes" id="UP000504606"/>
    </source>
</evidence>
<dbReference type="RefSeq" id="XP_052132158.1">
    <property type="nucleotide sequence ID" value="XM_052276198.1"/>
</dbReference>
<dbReference type="AlphaFoldDB" id="A0A9C6XAG5"/>
<name>A0A9C6XAG5_FRAOC</name>
<feature type="compositionally biased region" description="Basic and acidic residues" evidence="1">
    <location>
        <begin position="20"/>
        <end position="29"/>
    </location>
</feature>
<sequence>MCNEVPNGEITQNNSPETETLLREGRLPDLARNNSKSAIEAATQRRDEESFHKSAKHPTTYAETLIHYIKANTGAGMFAMGDAIKNSGLVLGPSLIAV</sequence>
<proteinExistence type="predicted"/>
<reference evidence="3" key="2">
    <citation type="submission" date="2025-08" db="UniProtKB">
        <authorList>
            <consortium name="RefSeq"/>
        </authorList>
    </citation>
    <scope>IDENTIFICATION</scope>
    <source>
        <tissue evidence="3">Whole organism</tissue>
    </source>
</reference>